<keyword evidence="3" id="KW-1185">Reference proteome</keyword>
<reference evidence="2 3" key="1">
    <citation type="submission" date="2015-03" db="EMBL/GenBank/DDBJ databases">
        <authorList>
            <person name="Hassan Y."/>
            <person name="Lepp D."/>
            <person name="Li X.-Z."/>
            <person name="Zhou T."/>
        </authorList>
    </citation>
    <scope>NUCLEOTIDE SEQUENCE [LARGE SCALE GENOMIC DNA]</scope>
    <source>
        <strain evidence="2 3">IPL18</strain>
    </source>
</reference>
<evidence type="ECO:0000313" key="3">
    <source>
        <dbReference type="Proteomes" id="UP000033649"/>
    </source>
</evidence>
<feature type="transmembrane region" description="Helical" evidence="1">
    <location>
        <begin position="6"/>
        <end position="21"/>
    </location>
</feature>
<proteinExistence type="predicted"/>
<accession>A0A0F5FGB4</accession>
<keyword evidence="1" id="KW-1133">Transmembrane helix</keyword>
<keyword evidence="1" id="KW-0812">Transmembrane</keyword>
<evidence type="ECO:0000256" key="1">
    <source>
        <dbReference type="SAM" id="Phobius"/>
    </source>
</evidence>
<gene>
    <name evidence="2" type="ORF">VE26_14815</name>
</gene>
<dbReference type="RefSeq" id="WP_046105926.1">
    <property type="nucleotide sequence ID" value="NZ_JZEY01000061.1"/>
</dbReference>
<dbReference type="AlphaFoldDB" id="A0A0F5FGB4"/>
<dbReference type="EMBL" id="JZEY01000061">
    <property type="protein sequence ID" value="KKB07896.1"/>
    <property type="molecule type" value="Genomic_DNA"/>
</dbReference>
<comment type="caution">
    <text evidence="2">The sequence shown here is derived from an EMBL/GenBank/DDBJ whole genome shotgun (WGS) entry which is preliminary data.</text>
</comment>
<sequence>MSWEIVAIWILVTTTVVWFVRDERLRRRMLAEAAVMQAPVPTATRAHAGIDRDDARARAARRRFVAALCRAED</sequence>
<evidence type="ECO:0000313" key="2">
    <source>
        <dbReference type="EMBL" id="KKB07896.1"/>
    </source>
</evidence>
<dbReference type="STRING" id="429727.VE26_14815"/>
<dbReference type="PATRIC" id="fig|429727.3.peg.3035"/>
<protein>
    <submittedName>
        <fullName evidence="2">Uncharacterized protein</fullName>
    </submittedName>
</protein>
<keyword evidence="1" id="KW-0472">Membrane</keyword>
<organism evidence="2 3">
    <name type="scientific">Devosia chinhatensis</name>
    <dbReference type="NCBI Taxonomy" id="429727"/>
    <lineage>
        <taxon>Bacteria</taxon>
        <taxon>Pseudomonadati</taxon>
        <taxon>Pseudomonadota</taxon>
        <taxon>Alphaproteobacteria</taxon>
        <taxon>Hyphomicrobiales</taxon>
        <taxon>Devosiaceae</taxon>
        <taxon>Devosia</taxon>
    </lineage>
</organism>
<dbReference type="Proteomes" id="UP000033649">
    <property type="component" value="Unassembled WGS sequence"/>
</dbReference>
<name>A0A0F5FGB4_9HYPH</name>